<dbReference type="SUPFAM" id="SSF54909">
    <property type="entry name" value="Dimeric alpha+beta barrel"/>
    <property type="match status" value="1"/>
</dbReference>
<evidence type="ECO:0000259" key="4">
    <source>
        <dbReference type="PROSITE" id="PS50956"/>
    </source>
</evidence>
<evidence type="ECO:0000256" key="2">
    <source>
        <dbReference type="ARBA" id="ARBA00023125"/>
    </source>
</evidence>
<keyword evidence="1" id="KW-0805">Transcription regulation</keyword>
<dbReference type="PRINTS" id="PR00033">
    <property type="entry name" value="HTHASNC"/>
</dbReference>
<name>A0A6N9H479_9MICO</name>
<dbReference type="InterPro" id="IPR036390">
    <property type="entry name" value="WH_DNA-bd_sf"/>
</dbReference>
<dbReference type="InterPro" id="IPR011008">
    <property type="entry name" value="Dimeric_a/b-barrel"/>
</dbReference>
<dbReference type="SMART" id="SM00344">
    <property type="entry name" value="HTH_ASNC"/>
    <property type="match status" value="1"/>
</dbReference>
<keyword evidence="2" id="KW-0238">DNA-binding</keyword>
<dbReference type="CDD" id="cd00090">
    <property type="entry name" value="HTH_ARSR"/>
    <property type="match status" value="1"/>
</dbReference>
<dbReference type="Proteomes" id="UP000469215">
    <property type="component" value="Unassembled WGS sequence"/>
</dbReference>
<comment type="caution">
    <text evidence="5">The sequence shown here is derived from an EMBL/GenBank/DDBJ whole genome shotgun (WGS) entry which is preliminary data.</text>
</comment>
<accession>A0A6N9H479</accession>
<dbReference type="PROSITE" id="PS50956">
    <property type="entry name" value="HTH_ASNC_2"/>
    <property type="match status" value="1"/>
</dbReference>
<sequence>MPGGRLQLTKSDLHLDQKSKRIIEELQHDGRRTYSEIGRAVGLSEAAVRQRVAKLMEAGAMQIVAVTNPLQLGFGRQAMIGLKATGELTPVADAVADIPQVDYVVVTAGTFDILAEVVCADDDELLAVLNSIRQIPHVRETETMTYLTLWNQKYNWGTR</sequence>
<dbReference type="Gene3D" id="1.10.10.10">
    <property type="entry name" value="Winged helix-like DNA-binding domain superfamily/Winged helix DNA-binding domain"/>
    <property type="match status" value="1"/>
</dbReference>
<proteinExistence type="predicted"/>
<dbReference type="PANTHER" id="PTHR30154:SF34">
    <property type="entry name" value="TRANSCRIPTIONAL REGULATOR AZLB"/>
    <property type="match status" value="1"/>
</dbReference>
<dbReference type="InterPro" id="IPR019888">
    <property type="entry name" value="Tscrpt_reg_AsnC-like"/>
</dbReference>
<keyword evidence="3" id="KW-0804">Transcription</keyword>
<dbReference type="PROSITE" id="PS00519">
    <property type="entry name" value="HTH_ASNC_1"/>
    <property type="match status" value="1"/>
</dbReference>
<dbReference type="SUPFAM" id="SSF46785">
    <property type="entry name" value="Winged helix' DNA-binding domain"/>
    <property type="match status" value="1"/>
</dbReference>
<dbReference type="AlphaFoldDB" id="A0A6N9H479"/>
<dbReference type="GO" id="GO:0043200">
    <property type="term" value="P:response to amino acid"/>
    <property type="evidence" value="ECO:0007669"/>
    <property type="project" value="TreeGrafter"/>
</dbReference>
<dbReference type="InterPro" id="IPR000485">
    <property type="entry name" value="AsnC-type_HTH_dom"/>
</dbReference>
<dbReference type="InterPro" id="IPR036388">
    <property type="entry name" value="WH-like_DNA-bd_sf"/>
</dbReference>
<keyword evidence="6" id="KW-1185">Reference proteome</keyword>
<reference evidence="5 6" key="1">
    <citation type="submission" date="2020-01" db="EMBL/GenBank/DDBJ databases">
        <authorList>
            <person name="Deng T."/>
        </authorList>
    </citation>
    <scope>NUCLEOTIDE SEQUENCE [LARGE SCALE GENOMIC DNA]</scope>
    <source>
        <strain evidence="5 6">5221</strain>
    </source>
</reference>
<evidence type="ECO:0000256" key="1">
    <source>
        <dbReference type="ARBA" id="ARBA00023015"/>
    </source>
</evidence>
<dbReference type="GO" id="GO:0005829">
    <property type="term" value="C:cytosol"/>
    <property type="evidence" value="ECO:0007669"/>
    <property type="project" value="TreeGrafter"/>
</dbReference>
<evidence type="ECO:0000256" key="3">
    <source>
        <dbReference type="ARBA" id="ARBA00023163"/>
    </source>
</evidence>
<evidence type="ECO:0000313" key="6">
    <source>
        <dbReference type="Proteomes" id="UP000469215"/>
    </source>
</evidence>
<dbReference type="PANTHER" id="PTHR30154">
    <property type="entry name" value="LEUCINE-RESPONSIVE REGULATORY PROTEIN"/>
    <property type="match status" value="1"/>
</dbReference>
<organism evidence="5 6">
    <name type="scientific">Brevibacterium rongguiense</name>
    <dbReference type="NCBI Taxonomy" id="2695267"/>
    <lineage>
        <taxon>Bacteria</taxon>
        <taxon>Bacillati</taxon>
        <taxon>Actinomycetota</taxon>
        <taxon>Actinomycetes</taxon>
        <taxon>Micrococcales</taxon>
        <taxon>Brevibacteriaceae</taxon>
        <taxon>Brevibacterium</taxon>
    </lineage>
</organism>
<dbReference type="Gene3D" id="3.30.70.920">
    <property type="match status" value="1"/>
</dbReference>
<dbReference type="InterPro" id="IPR019887">
    <property type="entry name" value="Tscrpt_reg_AsnC/Lrp_C"/>
</dbReference>
<dbReference type="InterPro" id="IPR011991">
    <property type="entry name" value="ArsR-like_HTH"/>
</dbReference>
<dbReference type="Pfam" id="PF13404">
    <property type="entry name" value="HTH_AsnC-type"/>
    <property type="match status" value="1"/>
</dbReference>
<dbReference type="InterPro" id="IPR019885">
    <property type="entry name" value="Tscrpt_reg_HTH_AsnC-type_CS"/>
</dbReference>
<dbReference type="EMBL" id="WWEQ01000005">
    <property type="protein sequence ID" value="MYM18820.1"/>
    <property type="molecule type" value="Genomic_DNA"/>
</dbReference>
<dbReference type="GO" id="GO:0043565">
    <property type="term" value="F:sequence-specific DNA binding"/>
    <property type="evidence" value="ECO:0007669"/>
    <property type="project" value="InterPro"/>
</dbReference>
<dbReference type="RefSeq" id="WP_160952283.1">
    <property type="nucleotide sequence ID" value="NZ_WWEQ01000005.1"/>
</dbReference>
<gene>
    <name evidence="5" type="ORF">GSY69_02195</name>
</gene>
<protein>
    <submittedName>
        <fullName evidence="5">AsnC family transcriptional regulator</fullName>
    </submittedName>
</protein>
<feature type="domain" description="HTH asnC-type" evidence="4">
    <location>
        <begin position="15"/>
        <end position="75"/>
    </location>
</feature>
<dbReference type="Pfam" id="PF01037">
    <property type="entry name" value="AsnC_trans_reg"/>
    <property type="match status" value="1"/>
</dbReference>
<evidence type="ECO:0000313" key="5">
    <source>
        <dbReference type="EMBL" id="MYM18820.1"/>
    </source>
</evidence>